<accession>A0ABS9EMQ2</accession>
<keyword evidence="4" id="KW-0238">DNA-binding</keyword>
<dbReference type="GO" id="GO:0003677">
    <property type="term" value="F:DNA binding"/>
    <property type="evidence" value="ECO:0007669"/>
    <property type="project" value="UniProtKB-KW"/>
</dbReference>
<dbReference type="Gene3D" id="3.40.50.2300">
    <property type="match status" value="1"/>
</dbReference>
<feature type="domain" description="Response regulatory" evidence="2">
    <location>
        <begin position="7"/>
        <end position="118"/>
    </location>
</feature>
<keyword evidence="1" id="KW-0597">Phosphoprotein</keyword>
<gene>
    <name evidence="4" type="ORF">L1I30_13980</name>
</gene>
<dbReference type="InterPro" id="IPR046947">
    <property type="entry name" value="LytR-like"/>
</dbReference>
<dbReference type="InterPro" id="IPR007492">
    <property type="entry name" value="LytTR_DNA-bd_dom"/>
</dbReference>
<feature type="domain" description="HTH LytTR-type" evidence="3">
    <location>
        <begin position="154"/>
        <end position="234"/>
    </location>
</feature>
<organism evidence="4 5">
    <name type="scientific">Gillisia lutea</name>
    <dbReference type="NCBI Taxonomy" id="2909668"/>
    <lineage>
        <taxon>Bacteria</taxon>
        <taxon>Pseudomonadati</taxon>
        <taxon>Bacteroidota</taxon>
        <taxon>Flavobacteriia</taxon>
        <taxon>Flavobacteriales</taxon>
        <taxon>Flavobacteriaceae</taxon>
        <taxon>Gillisia</taxon>
    </lineage>
</organism>
<dbReference type="Proteomes" id="UP001179363">
    <property type="component" value="Unassembled WGS sequence"/>
</dbReference>
<dbReference type="RefSeq" id="WP_236134926.1">
    <property type="nucleotide sequence ID" value="NZ_JAKGTH010000012.1"/>
</dbReference>
<evidence type="ECO:0000259" key="3">
    <source>
        <dbReference type="PROSITE" id="PS50930"/>
    </source>
</evidence>
<dbReference type="SMART" id="SM00850">
    <property type="entry name" value="LytTR"/>
    <property type="match status" value="1"/>
</dbReference>
<protein>
    <submittedName>
        <fullName evidence="4">LytTR family DNA-binding domain-containing protein</fullName>
    </submittedName>
</protein>
<evidence type="ECO:0000313" key="4">
    <source>
        <dbReference type="EMBL" id="MCF4102783.1"/>
    </source>
</evidence>
<dbReference type="PANTHER" id="PTHR37299:SF1">
    <property type="entry name" value="STAGE 0 SPORULATION PROTEIN A HOMOLOG"/>
    <property type="match status" value="1"/>
</dbReference>
<dbReference type="Gene3D" id="2.40.50.1020">
    <property type="entry name" value="LytTr DNA-binding domain"/>
    <property type="match status" value="1"/>
</dbReference>
<proteinExistence type="predicted"/>
<dbReference type="InterPro" id="IPR011006">
    <property type="entry name" value="CheY-like_superfamily"/>
</dbReference>
<dbReference type="SUPFAM" id="SSF52172">
    <property type="entry name" value="CheY-like"/>
    <property type="match status" value="1"/>
</dbReference>
<dbReference type="EMBL" id="JAKGTH010000012">
    <property type="protein sequence ID" value="MCF4102783.1"/>
    <property type="molecule type" value="Genomic_DNA"/>
</dbReference>
<evidence type="ECO:0000256" key="1">
    <source>
        <dbReference type="PROSITE-ProRule" id="PRU00169"/>
    </source>
</evidence>
<evidence type="ECO:0000313" key="5">
    <source>
        <dbReference type="Proteomes" id="UP001179363"/>
    </source>
</evidence>
<comment type="caution">
    <text evidence="4">The sequence shown here is derived from an EMBL/GenBank/DDBJ whole genome shotgun (WGS) entry which is preliminary data.</text>
</comment>
<feature type="modified residue" description="4-aspartylphosphate" evidence="1">
    <location>
        <position position="58"/>
    </location>
</feature>
<keyword evidence="5" id="KW-1185">Reference proteome</keyword>
<dbReference type="InterPro" id="IPR001789">
    <property type="entry name" value="Sig_transdc_resp-reg_receiver"/>
</dbReference>
<name>A0ABS9EMQ2_9FLAO</name>
<dbReference type="PROSITE" id="PS50930">
    <property type="entry name" value="HTH_LYTTR"/>
    <property type="match status" value="1"/>
</dbReference>
<dbReference type="SMART" id="SM00448">
    <property type="entry name" value="REC"/>
    <property type="match status" value="1"/>
</dbReference>
<dbReference type="PROSITE" id="PS50110">
    <property type="entry name" value="RESPONSE_REGULATORY"/>
    <property type="match status" value="1"/>
</dbReference>
<sequence length="237" mass="27355">MEEILLKCAVVDDSSLQRLSIVKLIKDHANLKVVAQYNNAIETKNGLLDTEVDLIFLDIEMPILSGFDLLDDLPNKPQIIFVTGKTKYAFKAFDYDAVDYIQKPVNKERFNNAVNKAINLHKLKTNGAPVEDENFIFVKSNLKNRKVFLNKLKYIEALGDYVKFVTEKDTFVVLATMKSFEKQLPQDKFLRIHKSYIVNLEKVERYNSKNIEIDKQQLPLSRHKKSNLIEALSAMQE</sequence>
<dbReference type="PANTHER" id="PTHR37299">
    <property type="entry name" value="TRANSCRIPTIONAL REGULATOR-RELATED"/>
    <property type="match status" value="1"/>
</dbReference>
<dbReference type="Pfam" id="PF00072">
    <property type="entry name" value="Response_reg"/>
    <property type="match status" value="1"/>
</dbReference>
<dbReference type="Pfam" id="PF04397">
    <property type="entry name" value="LytTR"/>
    <property type="match status" value="1"/>
</dbReference>
<reference evidence="4" key="1">
    <citation type="submission" date="2022-01" db="EMBL/GenBank/DDBJ databases">
        <title>Gillisia lutea sp. nov., isolated from marine plastic residues from the Malvarosa beach (Valencia, Spain).</title>
        <authorList>
            <person name="Vidal-Verdu A."/>
            <person name="Molina-Menor E."/>
            <person name="Satari L."/>
            <person name="Pascual J."/>
            <person name="Pereto J."/>
            <person name="Porcar M."/>
        </authorList>
    </citation>
    <scope>NUCLEOTIDE SEQUENCE</scope>
    <source>
        <strain evidence="4">M10.2A</strain>
    </source>
</reference>
<evidence type="ECO:0000259" key="2">
    <source>
        <dbReference type="PROSITE" id="PS50110"/>
    </source>
</evidence>